<comment type="similarity">
    <text evidence="1">Belongs to the adenylyl cyclase class-3 family.</text>
</comment>
<dbReference type="PANTHER" id="PTHR43081:SF20">
    <property type="entry name" value="TWO-COMPONENT RESPONSE REGULATOR"/>
    <property type="match status" value="1"/>
</dbReference>
<dbReference type="PROSITE" id="PS50125">
    <property type="entry name" value="GUANYLATE_CYCLASE_2"/>
    <property type="match status" value="1"/>
</dbReference>
<dbReference type="Pfam" id="PF01590">
    <property type="entry name" value="GAF"/>
    <property type="match status" value="2"/>
</dbReference>
<evidence type="ECO:0000313" key="4">
    <source>
        <dbReference type="Proteomes" id="UP000003781"/>
    </source>
</evidence>
<reference evidence="3 4" key="1">
    <citation type="submission" date="2007-03" db="EMBL/GenBank/DDBJ databases">
        <authorList>
            <person name="Stal L."/>
            <person name="Ferriera S."/>
            <person name="Johnson J."/>
            <person name="Kravitz S."/>
            <person name="Beeson K."/>
            <person name="Sutton G."/>
            <person name="Rogers Y.-H."/>
            <person name="Friedman R."/>
            <person name="Frazier M."/>
            <person name="Venter J.C."/>
        </authorList>
    </citation>
    <scope>NUCLEOTIDE SEQUENCE [LARGE SCALE GENOMIC DNA]</scope>
    <source>
        <strain evidence="3 4">CCY0110</strain>
    </source>
</reference>
<accession>A3IT11</accession>
<gene>
    <name evidence="3" type="ORF">CY0110_28954</name>
</gene>
<dbReference type="EMBL" id="AAXW01000025">
    <property type="protein sequence ID" value="EAZ90442.1"/>
    <property type="molecule type" value="Genomic_DNA"/>
</dbReference>
<evidence type="ECO:0000313" key="3">
    <source>
        <dbReference type="EMBL" id="EAZ90442.1"/>
    </source>
</evidence>
<dbReference type="eggNOG" id="COG2203">
    <property type="taxonomic scope" value="Bacteria"/>
</dbReference>
<feature type="domain" description="Guanylate cyclase" evidence="2">
    <location>
        <begin position="387"/>
        <end position="523"/>
    </location>
</feature>
<evidence type="ECO:0000256" key="1">
    <source>
        <dbReference type="ARBA" id="ARBA00005381"/>
    </source>
</evidence>
<dbReference type="Gene3D" id="3.30.450.40">
    <property type="match status" value="2"/>
</dbReference>
<proteinExistence type="inferred from homology"/>
<comment type="caution">
    <text evidence="3">The sequence shown here is derived from an EMBL/GenBank/DDBJ whole genome shotgun (WGS) entry which is preliminary data.</text>
</comment>
<evidence type="ECO:0000259" key="2">
    <source>
        <dbReference type="PROSITE" id="PS50125"/>
    </source>
</evidence>
<dbReference type="InterPro" id="IPR050697">
    <property type="entry name" value="Adenylyl/Guanylyl_Cyclase_3/4"/>
</dbReference>
<dbReference type="InterPro" id="IPR029787">
    <property type="entry name" value="Nucleotide_cyclase"/>
</dbReference>
<dbReference type="Gene3D" id="3.30.70.1230">
    <property type="entry name" value="Nucleotide cyclase"/>
    <property type="match status" value="1"/>
</dbReference>
<dbReference type="PANTHER" id="PTHR43081">
    <property type="entry name" value="ADENYLATE CYCLASE, TERMINAL-DIFFERENTIATION SPECIFIC-RELATED"/>
    <property type="match status" value="1"/>
</dbReference>
<protein>
    <submittedName>
        <fullName evidence="3">Adenylate cyclase carring two-component hybrid sensor and regulator domains</fullName>
    </submittedName>
</protein>
<dbReference type="GO" id="GO:0006171">
    <property type="term" value="P:cAMP biosynthetic process"/>
    <property type="evidence" value="ECO:0007669"/>
    <property type="project" value="TreeGrafter"/>
</dbReference>
<dbReference type="Pfam" id="PF00211">
    <property type="entry name" value="Guanylate_cyc"/>
    <property type="match status" value="1"/>
</dbReference>
<dbReference type="InterPro" id="IPR001054">
    <property type="entry name" value="A/G_cyclase"/>
</dbReference>
<dbReference type="CDD" id="cd07302">
    <property type="entry name" value="CHD"/>
    <property type="match status" value="1"/>
</dbReference>
<dbReference type="SUPFAM" id="SSF55781">
    <property type="entry name" value="GAF domain-like"/>
    <property type="match status" value="2"/>
</dbReference>
<dbReference type="SMART" id="SM00065">
    <property type="entry name" value="GAF"/>
    <property type="match status" value="2"/>
</dbReference>
<dbReference type="RefSeq" id="WP_008276516.1">
    <property type="nucleotide sequence ID" value="NZ_AAXW01000025.1"/>
</dbReference>
<dbReference type="InterPro" id="IPR003018">
    <property type="entry name" value="GAF"/>
</dbReference>
<dbReference type="AlphaFoldDB" id="A3IT11"/>
<dbReference type="GO" id="GO:0004016">
    <property type="term" value="F:adenylate cyclase activity"/>
    <property type="evidence" value="ECO:0007669"/>
    <property type="project" value="UniProtKB-ARBA"/>
</dbReference>
<dbReference type="SMART" id="SM00044">
    <property type="entry name" value="CYCc"/>
    <property type="match status" value="1"/>
</dbReference>
<dbReference type="OrthoDB" id="414909at2"/>
<dbReference type="Proteomes" id="UP000003781">
    <property type="component" value="Unassembled WGS sequence"/>
</dbReference>
<name>A3IT11_9CHRO</name>
<keyword evidence="4" id="KW-1185">Reference proteome</keyword>
<dbReference type="eggNOG" id="COG2114">
    <property type="taxonomic scope" value="Bacteria"/>
</dbReference>
<sequence length="571" mass="63662">MKPLDSSSLGVVLQKIIDQLGQLLKVDWCILRPFDTDCLINRSIFYNKNKEQNVKNRILLEQTIIPIENIEIITSVYSFLNLGDSNSKEDKRRKMAYESTKVGASLLIPLTLENKFIAVMGLHRYCSFYHWQDQEIAITKMVAEQIALAISQAQAYQKVRALAQRETLINRITNAIRSSLDPQLIFTAITQELGKGLKVDGCALSLWTKTDQFVQCVGLYDHHQGSINPLPQSVVPIASNPVLQQLINSRKPVVLEDMDHHPKMTQYDLPLRESAQALLIVPLMVDGEIIGSISLRQTAHPRRWLSTEIELAKTVASQAAIAVQQSRLYETTKQQAEQLQKSEQEVKQLNRYLTESVLKRFLPASMVNKVATGELSLDLTPEPRLITILFTDLVGYTPLASHLGTQGVATLLNEYLEAMTAVVFHYGGTVDKFIGDAVVALFGAPEDLTRQEQVYQAIAVAREMHAQLDKLNQKWQSQGLIEQAVQFRCGIHQGMAVVGMFGGGQRSDYTAIGPAVNIAARLQEVADHSMILVSSTVAAFLTSTEITAIQPLELKGVEEDIKMFSVKIIRV</sequence>
<dbReference type="SUPFAM" id="SSF55073">
    <property type="entry name" value="Nucleotide cyclase"/>
    <property type="match status" value="1"/>
</dbReference>
<dbReference type="GO" id="GO:0035556">
    <property type="term" value="P:intracellular signal transduction"/>
    <property type="evidence" value="ECO:0007669"/>
    <property type="project" value="InterPro"/>
</dbReference>
<dbReference type="InterPro" id="IPR029016">
    <property type="entry name" value="GAF-like_dom_sf"/>
</dbReference>
<organism evidence="3 4">
    <name type="scientific">Crocosphaera chwakensis CCY0110</name>
    <dbReference type="NCBI Taxonomy" id="391612"/>
    <lineage>
        <taxon>Bacteria</taxon>
        <taxon>Bacillati</taxon>
        <taxon>Cyanobacteriota</taxon>
        <taxon>Cyanophyceae</taxon>
        <taxon>Oscillatoriophycideae</taxon>
        <taxon>Chroococcales</taxon>
        <taxon>Aphanothecaceae</taxon>
        <taxon>Crocosphaera</taxon>
        <taxon>Crocosphaera chwakensis</taxon>
    </lineage>
</organism>